<keyword evidence="4" id="KW-1185">Reference proteome</keyword>
<reference evidence="4" key="1">
    <citation type="journal article" date="2019" name="Int. J. Syst. Evol. Microbiol.">
        <title>The Global Catalogue of Microorganisms (GCM) 10K type strain sequencing project: providing services to taxonomists for standard genome sequencing and annotation.</title>
        <authorList>
            <consortium name="The Broad Institute Genomics Platform"/>
            <consortium name="The Broad Institute Genome Sequencing Center for Infectious Disease"/>
            <person name="Wu L."/>
            <person name="Ma J."/>
        </authorList>
    </citation>
    <scope>NUCLEOTIDE SEQUENCE [LARGE SCALE GENOMIC DNA]</scope>
    <source>
        <strain evidence="4">IBRC-M 10908</strain>
    </source>
</reference>
<gene>
    <name evidence="3" type="ORF">ACFPET_19230</name>
</gene>
<comment type="similarity">
    <text evidence="1">Belongs to the enoyl-CoA hydratase/isomerase family.</text>
</comment>
<organism evidence="3 4">
    <name type="scientific">Salininema proteolyticum</name>
    <dbReference type="NCBI Taxonomy" id="1607685"/>
    <lineage>
        <taxon>Bacteria</taxon>
        <taxon>Bacillati</taxon>
        <taxon>Actinomycetota</taxon>
        <taxon>Actinomycetes</taxon>
        <taxon>Glycomycetales</taxon>
        <taxon>Glycomycetaceae</taxon>
        <taxon>Salininema</taxon>
    </lineage>
</organism>
<dbReference type="PANTHER" id="PTHR43841:SF3">
    <property type="entry name" value="(3R)-HYDROXYACYL-ACP DEHYDRATASE SUBUNIT HADB"/>
    <property type="match status" value="1"/>
</dbReference>
<name>A0ABV8U2J6_9ACTN</name>
<dbReference type="RefSeq" id="WP_380624210.1">
    <property type="nucleotide sequence ID" value="NZ_JBHSDK010000028.1"/>
</dbReference>
<feature type="domain" description="MaoC-like" evidence="2">
    <location>
        <begin position="10"/>
        <end position="119"/>
    </location>
</feature>
<evidence type="ECO:0000313" key="4">
    <source>
        <dbReference type="Proteomes" id="UP001595823"/>
    </source>
</evidence>
<evidence type="ECO:0000256" key="1">
    <source>
        <dbReference type="ARBA" id="ARBA00005254"/>
    </source>
</evidence>
<evidence type="ECO:0000313" key="3">
    <source>
        <dbReference type="EMBL" id="MFC4337335.1"/>
    </source>
</evidence>
<dbReference type="PANTHER" id="PTHR43841">
    <property type="entry name" value="3-HYDROXYACYL-THIOESTER DEHYDRATASE HTDX-RELATED"/>
    <property type="match status" value="1"/>
</dbReference>
<dbReference type="InterPro" id="IPR002539">
    <property type="entry name" value="MaoC-like_dom"/>
</dbReference>
<dbReference type="PRINTS" id="PR01483">
    <property type="entry name" value="FASYNTHASE"/>
</dbReference>
<dbReference type="Proteomes" id="UP001595823">
    <property type="component" value="Unassembled WGS sequence"/>
</dbReference>
<proteinExistence type="inferred from homology"/>
<evidence type="ECO:0000259" key="2">
    <source>
        <dbReference type="Pfam" id="PF01575"/>
    </source>
</evidence>
<dbReference type="InterPro" id="IPR029069">
    <property type="entry name" value="HotDog_dom_sf"/>
</dbReference>
<dbReference type="EMBL" id="JBHSDK010000028">
    <property type="protein sequence ID" value="MFC4337335.1"/>
    <property type="molecule type" value="Genomic_DNA"/>
</dbReference>
<protein>
    <submittedName>
        <fullName evidence="3">MaoC/PaaZ C-terminal domain-containing protein</fullName>
    </submittedName>
</protein>
<dbReference type="SUPFAM" id="SSF54637">
    <property type="entry name" value="Thioesterase/thiol ester dehydrase-isomerase"/>
    <property type="match status" value="1"/>
</dbReference>
<comment type="caution">
    <text evidence="3">The sequence shown here is derived from an EMBL/GenBank/DDBJ whole genome shotgun (WGS) entry which is preliminary data.</text>
</comment>
<sequence>MTDPFDGFEAGQTVLTREFSVTREDLRAYADASGDHNPIHLDEEAARAAGLPTVIAHGMFTMGLAARAVTEWRDEAGLEADVSALTARFAKPVLVDAEKGGEVTVEAKVRKVSPESLELAVTATSQGARVLAPARVTCVPRG</sequence>
<dbReference type="Gene3D" id="3.10.129.10">
    <property type="entry name" value="Hotdog Thioesterase"/>
    <property type="match status" value="1"/>
</dbReference>
<dbReference type="InterPro" id="IPR003965">
    <property type="entry name" value="Fatty_acid_synthase"/>
</dbReference>
<accession>A0ABV8U2J6</accession>
<dbReference type="Pfam" id="PF01575">
    <property type="entry name" value="MaoC_dehydratas"/>
    <property type="match status" value="1"/>
</dbReference>